<dbReference type="PANTHER" id="PTHR11586:SF37">
    <property type="entry name" value="TRNA-BINDING DOMAIN-CONTAINING PROTEIN"/>
    <property type="match status" value="1"/>
</dbReference>
<dbReference type="InterPro" id="IPR051270">
    <property type="entry name" value="Tyrosine-tRNA_ligase_regulator"/>
</dbReference>
<organism evidence="5 6">
    <name type="scientific">Marininema halotolerans</name>
    <dbReference type="NCBI Taxonomy" id="1155944"/>
    <lineage>
        <taxon>Bacteria</taxon>
        <taxon>Bacillati</taxon>
        <taxon>Bacillota</taxon>
        <taxon>Bacilli</taxon>
        <taxon>Bacillales</taxon>
        <taxon>Thermoactinomycetaceae</taxon>
        <taxon>Marininema</taxon>
    </lineage>
</organism>
<dbReference type="PANTHER" id="PTHR11586">
    <property type="entry name" value="TRNA-AMINOACYLATION COFACTOR ARC1 FAMILY MEMBER"/>
    <property type="match status" value="1"/>
</dbReference>
<dbReference type="NCBIfam" id="NF007494">
    <property type="entry name" value="PRK10089.1-3"/>
    <property type="match status" value="1"/>
</dbReference>
<protein>
    <submittedName>
        <fullName evidence="5">tRNA-binding protein</fullName>
    </submittedName>
</protein>
<evidence type="ECO:0000313" key="6">
    <source>
        <dbReference type="Proteomes" id="UP000198660"/>
    </source>
</evidence>
<proteinExistence type="predicted"/>
<dbReference type="InterPro" id="IPR012340">
    <property type="entry name" value="NA-bd_OB-fold"/>
</dbReference>
<sequence length="112" mass="12453">MPNVTFDDFAQIEIRAGNVVRTEPFPKARKPAYKLWIDFGGEIGIKQSSAQITDRYTLADLEGRQVVAVTNFPPRQIANFISEVLVLGTVLEDGSVSLLKPDHEVPVGTRVW</sequence>
<dbReference type="SUPFAM" id="SSF50249">
    <property type="entry name" value="Nucleic acid-binding proteins"/>
    <property type="match status" value="1"/>
</dbReference>
<dbReference type="PROSITE" id="PS50886">
    <property type="entry name" value="TRBD"/>
    <property type="match status" value="1"/>
</dbReference>
<dbReference type="GO" id="GO:0000049">
    <property type="term" value="F:tRNA binding"/>
    <property type="evidence" value="ECO:0007669"/>
    <property type="project" value="UniProtKB-UniRule"/>
</dbReference>
<accession>A0A1I6QH03</accession>
<dbReference type="InterPro" id="IPR008231">
    <property type="entry name" value="CsaA"/>
</dbReference>
<evidence type="ECO:0000256" key="2">
    <source>
        <dbReference type="ARBA" id="ARBA00022884"/>
    </source>
</evidence>
<evidence type="ECO:0000256" key="3">
    <source>
        <dbReference type="PROSITE-ProRule" id="PRU00209"/>
    </source>
</evidence>
<dbReference type="NCBIfam" id="TIGR02222">
    <property type="entry name" value="chap_CsaA"/>
    <property type="match status" value="1"/>
</dbReference>
<dbReference type="CDD" id="cd02798">
    <property type="entry name" value="tRNA_bind_CsaA"/>
    <property type="match status" value="1"/>
</dbReference>
<evidence type="ECO:0000259" key="4">
    <source>
        <dbReference type="PROSITE" id="PS50886"/>
    </source>
</evidence>
<dbReference type="EMBL" id="FPAA01000003">
    <property type="protein sequence ID" value="SFS51704.1"/>
    <property type="molecule type" value="Genomic_DNA"/>
</dbReference>
<dbReference type="RefSeq" id="WP_091834869.1">
    <property type="nucleotide sequence ID" value="NZ_FPAA01000003.1"/>
</dbReference>
<evidence type="ECO:0000256" key="1">
    <source>
        <dbReference type="ARBA" id="ARBA00022555"/>
    </source>
</evidence>
<dbReference type="NCBIfam" id="NF007495">
    <property type="entry name" value="PRK10089.1-4"/>
    <property type="match status" value="1"/>
</dbReference>
<dbReference type="Pfam" id="PF01588">
    <property type="entry name" value="tRNA_bind"/>
    <property type="match status" value="1"/>
</dbReference>
<keyword evidence="6" id="KW-1185">Reference proteome</keyword>
<reference evidence="6" key="1">
    <citation type="submission" date="2016-10" db="EMBL/GenBank/DDBJ databases">
        <authorList>
            <person name="Varghese N."/>
            <person name="Submissions S."/>
        </authorList>
    </citation>
    <scope>NUCLEOTIDE SEQUENCE [LARGE SCALE GENOMIC DNA]</scope>
    <source>
        <strain evidence="6">DSM 45789</strain>
    </source>
</reference>
<dbReference type="Proteomes" id="UP000198660">
    <property type="component" value="Unassembled WGS sequence"/>
</dbReference>
<dbReference type="AlphaFoldDB" id="A0A1I6QH03"/>
<dbReference type="Gene3D" id="2.40.50.140">
    <property type="entry name" value="Nucleic acid-binding proteins"/>
    <property type="match status" value="1"/>
</dbReference>
<gene>
    <name evidence="5" type="ORF">SAMN05444972_103147</name>
</gene>
<keyword evidence="2 3" id="KW-0694">RNA-binding</keyword>
<dbReference type="InterPro" id="IPR002547">
    <property type="entry name" value="tRNA-bd_dom"/>
</dbReference>
<keyword evidence="1 3" id="KW-0820">tRNA-binding</keyword>
<name>A0A1I6QH03_9BACL</name>
<dbReference type="OrthoDB" id="9794564at2"/>
<evidence type="ECO:0000313" key="5">
    <source>
        <dbReference type="EMBL" id="SFS51704.1"/>
    </source>
</evidence>
<dbReference type="FunFam" id="2.40.50.140:FF:000165">
    <property type="entry name" value="Chaperone CsaA"/>
    <property type="match status" value="1"/>
</dbReference>
<feature type="domain" description="TRNA-binding" evidence="4">
    <location>
        <begin position="8"/>
        <end position="112"/>
    </location>
</feature>